<evidence type="ECO:0000256" key="3">
    <source>
        <dbReference type="ARBA" id="ARBA00022801"/>
    </source>
</evidence>
<keyword evidence="3" id="KW-0378">Hydrolase</keyword>
<sequence>MTWCSGFLPGESFDHLADSHCHLDFPEFDDDRDTILDRARAAGVRRFLVPGVRADQWRRLRELAGHYDDWSYALGLHPYFIDAHVEADFVRLEQELAADKQPLALGEIGLDATVGAHDWQQVVFKKQVDLAAAHGLPVILHHRKTLDVMLKIVKAANVRAGVIHAFSGSYEQAMAWIDQGFYLGVGGVITYERARKTRDAIRRVPAEALLLETDSPDMPVQGYQGQRNEPARLVMIRDALREIRR</sequence>
<evidence type="ECO:0000256" key="4">
    <source>
        <dbReference type="PIRSR" id="PIRSR005902-1"/>
    </source>
</evidence>
<dbReference type="EMBL" id="PIPM01000003">
    <property type="protein sequence ID" value="RUO35384.1"/>
    <property type="molecule type" value="Genomic_DNA"/>
</dbReference>
<dbReference type="Gene3D" id="3.20.20.140">
    <property type="entry name" value="Metal-dependent hydrolases"/>
    <property type="match status" value="1"/>
</dbReference>
<feature type="binding site" evidence="4">
    <location>
        <position position="141"/>
    </location>
    <ligand>
        <name>a divalent metal cation</name>
        <dbReference type="ChEBI" id="CHEBI:60240"/>
        <label>2</label>
    </ligand>
</feature>
<feature type="binding site" evidence="4">
    <location>
        <position position="164"/>
    </location>
    <ligand>
        <name>a divalent metal cation</name>
        <dbReference type="ChEBI" id="CHEBI:60240"/>
        <label>2</label>
    </ligand>
</feature>
<dbReference type="GO" id="GO:0016788">
    <property type="term" value="F:hydrolase activity, acting on ester bonds"/>
    <property type="evidence" value="ECO:0007669"/>
    <property type="project" value="InterPro"/>
</dbReference>
<evidence type="ECO:0000256" key="2">
    <source>
        <dbReference type="ARBA" id="ARBA00022723"/>
    </source>
</evidence>
<dbReference type="Pfam" id="PF01026">
    <property type="entry name" value="TatD_DNase"/>
    <property type="match status" value="1"/>
</dbReference>
<evidence type="ECO:0000313" key="5">
    <source>
        <dbReference type="EMBL" id="RUO35384.1"/>
    </source>
</evidence>
<dbReference type="GO" id="GO:0005829">
    <property type="term" value="C:cytosol"/>
    <property type="evidence" value="ECO:0007669"/>
    <property type="project" value="TreeGrafter"/>
</dbReference>
<evidence type="ECO:0000313" key="6">
    <source>
        <dbReference type="Proteomes" id="UP000288405"/>
    </source>
</evidence>
<feature type="binding site" evidence="4">
    <location>
        <position position="20"/>
    </location>
    <ligand>
        <name>a divalent metal cation</name>
        <dbReference type="ChEBI" id="CHEBI:60240"/>
        <label>1</label>
    </ligand>
</feature>
<name>A0A432WNM8_9GAMM</name>
<dbReference type="PROSITE" id="PS01090">
    <property type="entry name" value="TATD_2"/>
    <property type="match status" value="1"/>
</dbReference>
<accession>A0A432WNM8</accession>
<dbReference type="InterPro" id="IPR018228">
    <property type="entry name" value="DNase_TatD-rel_CS"/>
</dbReference>
<dbReference type="PANTHER" id="PTHR46124:SF3">
    <property type="entry name" value="HYDROLASE"/>
    <property type="match status" value="1"/>
</dbReference>
<keyword evidence="6" id="KW-1185">Reference proteome</keyword>
<dbReference type="OrthoDB" id="9810005at2"/>
<protein>
    <submittedName>
        <fullName evidence="5">TatD family deoxyribonuclease</fullName>
    </submittedName>
</protein>
<dbReference type="FunFam" id="3.20.20.140:FF:000005">
    <property type="entry name" value="TatD family hydrolase"/>
    <property type="match status" value="1"/>
</dbReference>
<dbReference type="PIRSF" id="PIRSF005902">
    <property type="entry name" value="DNase_TatD"/>
    <property type="match status" value="1"/>
</dbReference>
<dbReference type="SUPFAM" id="SSF51556">
    <property type="entry name" value="Metallo-dependent hydrolases"/>
    <property type="match status" value="1"/>
</dbReference>
<dbReference type="AlphaFoldDB" id="A0A432WNM8"/>
<keyword evidence="2 4" id="KW-0479">Metal-binding</keyword>
<organism evidence="5 6">
    <name type="scientific">Aliidiomarina sanyensis</name>
    <dbReference type="NCBI Taxonomy" id="1249555"/>
    <lineage>
        <taxon>Bacteria</taxon>
        <taxon>Pseudomonadati</taxon>
        <taxon>Pseudomonadota</taxon>
        <taxon>Gammaproteobacteria</taxon>
        <taxon>Alteromonadales</taxon>
        <taxon>Idiomarinaceae</taxon>
        <taxon>Aliidiomarina</taxon>
    </lineage>
</organism>
<dbReference type="Proteomes" id="UP000288405">
    <property type="component" value="Unassembled WGS sequence"/>
</dbReference>
<proteinExistence type="inferred from homology"/>
<dbReference type="InterPro" id="IPR032466">
    <property type="entry name" value="Metal_Hydrolase"/>
</dbReference>
<dbReference type="PROSITE" id="PS01091">
    <property type="entry name" value="TATD_3"/>
    <property type="match status" value="1"/>
</dbReference>
<feature type="binding site" evidence="4">
    <location>
        <position position="214"/>
    </location>
    <ligand>
        <name>a divalent metal cation</name>
        <dbReference type="ChEBI" id="CHEBI:60240"/>
        <label>1</label>
    </ligand>
</feature>
<comment type="caution">
    <text evidence="5">The sequence shown here is derived from an EMBL/GenBank/DDBJ whole genome shotgun (WGS) entry which is preliminary data.</text>
</comment>
<gene>
    <name evidence="5" type="ORF">CWE11_05060</name>
</gene>
<dbReference type="CDD" id="cd01310">
    <property type="entry name" value="TatD_DNAse"/>
    <property type="match status" value="1"/>
</dbReference>
<dbReference type="PANTHER" id="PTHR46124">
    <property type="entry name" value="D-AMINOACYL-TRNA DEACYLASE"/>
    <property type="match status" value="1"/>
</dbReference>
<dbReference type="RefSeq" id="WP_126776501.1">
    <property type="nucleotide sequence ID" value="NZ_PIPM01000003.1"/>
</dbReference>
<evidence type="ECO:0000256" key="1">
    <source>
        <dbReference type="ARBA" id="ARBA00009275"/>
    </source>
</evidence>
<dbReference type="GO" id="GO:0046872">
    <property type="term" value="F:metal ion binding"/>
    <property type="evidence" value="ECO:0007669"/>
    <property type="project" value="UniProtKB-KW"/>
</dbReference>
<reference evidence="5 6" key="1">
    <citation type="journal article" date="2011" name="Front. Microbiol.">
        <title>Genomic signatures of strain selection and enhancement in Bacillus atrophaeus var. globigii, a historical biowarfare simulant.</title>
        <authorList>
            <person name="Gibbons H.S."/>
            <person name="Broomall S.M."/>
            <person name="McNew L.A."/>
            <person name="Daligault H."/>
            <person name="Chapman C."/>
            <person name="Bruce D."/>
            <person name="Karavis M."/>
            <person name="Krepps M."/>
            <person name="McGregor P.A."/>
            <person name="Hong C."/>
            <person name="Park K.H."/>
            <person name="Akmal A."/>
            <person name="Feldman A."/>
            <person name="Lin J.S."/>
            <person name="Chang W.E."/>
            <person name="Higgs B.W."/>
            <person name="Demirev P."/>
            <person name="Lindquist J."/>
            <person name="Liem A."/>
            <person name="Fochler E."/>
            <person name="Read T.D."/>
            <person name="Tapia R."/>
            <person name="Johnson S."/>
            <person name="Bishop-Lilly K.A."/>
            <person name="Detter C."/>
            <person name="Han C."/>
            <person name="Sozhamannan S."/>
            <person name="Rosenzweig C.N."/>
            <person name="Skowronski E.W."/>
        </authorList>
    </citation>
    <scope>NUCLEOTIDE SEQUENCE [LARGE SCALE GENOMIC DNA]</scope>
    <source>
        <strain evidence="5 6">GYP-17</strain>
    </source>
</reference>
<dbReference type="InterPro" id="IPR001130">
    <property type="entry name" value="TatD-like"/>
</dbReference>
<feature type="binding site" evidence="4">
    <location>
        <position position="22"/>
    </location>
    <ligand>
        <name>a divalent metal cation</name>
        <dbReference type="ChEBI" id="CHEBI:60240"/>
        <label>1</label>
    </ligand>
</feature>
<comment type="similarity">
    <text evidence="1">Belongs to the metallo-dependent hydrolases superfamily. TatD-type hydrolase family.</text>
</comment>
<feature type="binding site" evidence="4">
    <location>
        <position position="107"/>
    </location>
    <ligand>
        <name>a divalent metal cation</name>
        <dbReference type="ChEBI" id="CHEBI:60240"/>
        <label>1</label>
    </ligand>
</feature>